<keyword evidence="2" id="KW-1185">Reference proteome</keyword>
<organism evidence="1 2">
    <name type="scientific">Trametes pubescens</name>
    <name type="common">White-rot fungus</name>
    <dbReference type="NCBI Taxonomy" id="154538"/>
    <lineage>
        <taxon>Eukaryota</taxon>
        <taxon>Fungi</taxon>
        <taxon>Dikarya</taxon>
        <taxon>Basidiomycota</taxon>
        <taxon>Agaricomycotina</taxon>
        <taxon>Agaricomycetes</taxon>
        <taxon>Polyporales</taxon>
        <taxon>Polyporaceae</taxon>
        <taxon>Trametes</taxon>
    </lineage>
</organism>
<evidence type="ECO:0000313" key="2">
    <source>
        <dbReference type="Proteomes" id="UP000184267"/>
    </source>
</evidence>
<comment type="caution">
    <text evidence="1">The sequence shown here is derived from an EMBL/GenBank/DDBJ whole genome shotgun (WGS) entry which is preliminary data.</text>
</comment>
<dbReference type="EMBL" id="MNAD01001653">
    <property type="protein sequence ID" value="OJT02665.1"/>
    <property type="molecule type" value="Genomic_DNA"/>
</dbReference>
<evidence type="ECO:0000313" key="1">
    <source>
        <dbReference type="EMBL" id="OJT02665.1"/>
    </source>
</evidence>
<proteinExistence type="predicted"/>
<accession>A0A1M2V4Y1</accession>
<sequence length="81" mass="9948">MPFYLQSKNYKVLASIFKIKAGDRHAIRWKEFVHTMDVLGFDCFNDVGRKRWFKPRGLEIKHKLRWNLPKKRKLEIYHQDE</sequence>
<dbReference type="Proteomes" id="UP000184267">
    <property type="component" value="Unassembled WGS sequence"/>
</dbReference>
<name>A0A1M2V4Y1_TRAPU</name>
<dbReference type="AlphaFoldDB" id="A0A1M2V4Y1"/>
<gene>
    <name evidence="1" type="ORF">TRAPUB_6787</name>
</gene>
<dbReference type="OrthoDB" id="2758557at2759"/>
<reference evidence="1 2" key="1">
    <citation type="submission" date="2016-10" db="EMBL/GenBank/DDBJ databases">
        <title>Genome sequence of the basidiomycete white-rot fungus Trametes pubescens.</title>
        <authorList>
            <person name="Makela M.R."/>
            <person name="Granchi Z."/>
            <person name="Peng M."/>
            <person name="De Vries R.P."/>
            <person name="Grigoriev I."/>
            <person name="Riley R."/>
            <person name="Hilden K."/>
        </authorList>
    </citation>
    <scope>NUCLEOTIDE SEQUENCE [LARGE SCALE GENOMIC DNA]</scope>
    <source>
        <strain evidence="1 2">FBCC735</strain>
    </source>
</reference>
<dbReference type="OMA" id="HAIRWKE"/>
<protein>
    <submittedName>
        <fullName evidence="1">Uncharacterized protein</fullName>
    </submittedName>
</protein>